<gene>
    <name evidence="2" type="ORF">SE17_07885</name>
</gene>
<accession>A0A0N8PSU9</accession>
<proteinExistence type="predicted"/>
<organism evidence="2 3">
    <name type="scientific">Kouleothrix aurantiaca</name>
    <dbReference type="NCBI Taxonomy" id="186479"/>
    <lineage>
        <taxon>Bacteria</taxon>
        <taxon>Bacillati</taxon>
        <taxon>Chloroflexota</taxon>
        <taxon>Chloroflexia</taxon>
        <taxon>Chloroflexales</taxon>
        <taxon>Roseiflexineae</taxon>
        <taxon>Roseiflexaceae</taxon>
        <taxon>Kouleothrix</taxon>
    </lineage>
</organism>
<dbReference type="Pfam" id="PF01565">
    <property type="entry name" value="FAD_binding_4"/>
    <property type="match status" value="1"/>
</dbReference>
<dbReference type="PROSITE" id="PS51387">
    <property type="entry name" value="FAD_PCMH"/>
    <property type="match status" value="1"/>
</dbReference>
<dbReference type="EMBL" id="LJCR01000188">
    <property type="protein sequence ID" value="KPV53733.1"/>
    <property type="molecule type" value="Genomic_DNA"/>
</dbReference>
<sequence length="126" mass="13375">MTQHDQLGAALATTLSPEHVLTDREACAAYAVQGVVPGCVAAPGSLEELAATMRLAYEYGAAIVPWGGGTQQRLGQPPRQLDLVVRTTRLNQVLQHEPDDLTISVGAGMTIGALNDYLGTHRQMLP</sequence>
<feature type="domain" description="FAD-binding PCMH-type" evidence="1">
    <location>
        <begin position="33"/>
        <end position="126"/>
    </location>
</feature>
<evidence type="ECO:0000313" key="3">
    <source>
        <dbReference type="Proteomes" id="UP000050509"/>
    </source>
</evidence>
<dbReference type="InterPro" id="IPR016169">
    <property type="entry name" value="FAD-bd_PCMH_sub2"/>
</dbReference>
<dbReference type="PANTHER" id="PTHR11748:SF103">
    <property type="entry name" value="GLYCOLATE OXIDASE SUBUNIT GLCE"/>
    <property type="match status" value="1"/>
</dbReference>
<dbReference type="InterPro" id="IPR006094">
    <property type="entry name" value="Oxid_FAD_bind_N"/>
</dbReference>
<protein>
    <submittedName>
        <fullName evidence="2">FAD-linked oxidase</fullName>
    </submittedName>
</protein>
<comment type="caution">
    <text evidence="2">The sequence shown here is derived from an EMBL/GenBank/DDBJ whole genome shotgun (WGS) entry which is preliminary data.</text>
</comment>
<dbReference type="AlphaFoldDB" id="A0A0N8PSU9"/>
<dbReference type="InterPro" id="IPR016166">
    <property type="entry name" value="FAD-bd_PCMH"/>
</dbReference>
<feature type="non-terminal residue" evidence="2">
    <location>
        <position position="126"/>
    </location>
</feature>
<dbReference type="SUPFAM" id="SSF56176">
    <property type="entry name" value="FAD-binding/transporter-associated domain-like"/>
    <property type="match status" value="1"/>
</dbReference>
<keyword evidence="3" id="KW-1185">Reference proteome</keyword>
<name>A0A0N8PSU9_9CHLR</name>
<dbReference type="GO" id="GO:0071949">
    <property type="term" value="F:FAD binding"/>
    <property type="evidence" value="ECO:0007669"/>
    <property type="project" value="InterPro"/>
</dbReference>
<evidence type="ECO:0000313" key="2">
    <source>
        <dbReference type="EMBL" id="KPV53733.1"/>
    </source>
</evidence>
<dbReference type="Gene3D" id="3.30.465.10">
    <property type="match status" value="1"/>
</dbReference>
<dbReference type="PATRIC" id="fig|186479.3.peg.3284"/>
<reference evidence="2 3" key="1">
    <citation type="submission" date="2015-09" db="EMBL/GenBank/DDBJ databases">
        <title>Draft genome sequence of Kouleothrix aurantiaca JCM 19913.</title>
        <authorList>
            <person name="Hemp J."/>
        </authorList>
    </citation>
    <scope>NUCLEOTIDE SEQUENCE [LARGE SCALE GENOMIC DNA]</scope>
    <source>
        <strain evidence="2 3">COM-B</strain>
    </source>
</reference>
<dbReference type="InterPro" id="IPR036318">
    <property type="entry name" value="FAD-bd_PCMH-like_sf"/>
</dbReference>
<dbReference type="Proteomes" id="UP000050509">
    <property type="component" value="Unassembled WGS sequence"/>
</dbReference>
<evidence type="ECO:0000259" key="1">
    <source>
        <dbReference type="PROSITE" id="PS51387"/>
    </source>
</evidence>
<dbReference type="PANTHER" id="PTHR11748">
    <property type="entry name" value="D-LACTATE DEHYDROGENASE"/>
    <property type="match status" value="1"/>
</dbReference>